<protein>
    <submittedName>
        <fullName evidence="1">Uncharacterized protein</fullName>
    </submittedName>
</protein>
<sequence>MLTIFNPAQTYWAGFLFSSCIFSFKPLQKFVIYKLNFPENYF</sequence>
<keyword evidence="2" id="KW-1185">Reference proteome</keyword>
<name>A0A975BB53_9BACT</name>
<dbReference type="AlphaFoldDB" id="A0A975BB53"/>
<evidence type="ECO:0000313" key="2">
    <source>
        <dbReference type="Proteomes" id="UP000663720"/>
    </source>
</evidence>
<organism evidence="1 2">
    <name type="scientific">Desulfonema limicola</name>
    <dbReference type="NCBI Taxonomy" id="45656"/>
    <lineage>
        <taxon>Bacteria</taxon>
        <taxon>Pseudomonadati</taxon>
        <taxon>Thermodesulfobacteriota</taxon>
        <taxon>Desulfobacteria</taxon>
        <taxon>Desulfobacterales</taxon>
        <taxon>Desulfococcaceae</taxon>
        <taxon>Desulfonema</taxon>
    </lineage>
</organism>
<dbReference type="KEGG" id="dli:dnl_47740"/>
<dbReference type="Proteomes" id="UP000663720">
    <property type="component" value="Chromosome"/>
</dbReference>
<reference evidence="1" key="1">
    <citation type="journal article" date="2021" name="Microb. Physiol.">
        <title>Proteogenomic Insights into the Physiology of Marine, Sulfate-Reducing, Filamentous Desulfonema limicola and Desulfonema magnum.</title>
        <authorList>
            <person name="Schnaars V."/>
            <person name="Wohlbrand L."/>
            <person name="Scheve S."/>
            <person name="Hinrichs C."/>
            <person name="Reinhardt R."/>
            <person name="Rabus R."/>
        </authorList>
    </citation>
    <scope>NUCLEOTIDE SEQUENCE</scope>
    <source>
        <strain evidence="1">5ac10</strain>
    </source>
</reference>
<proteinExistence type="predicted"/>
<evidence type="ECO:0000313" key="1">
    <source>
        <dbReference type="EMBL" id="QTA82399.1"/>
    </source>
</evidence>
<dbReference type="EMBL" id="CP061799">
    <property type="protein sequence ID" value="QTA82399.1"/>
    <property type="molecule type" value="Genomic_DNA"/>
</dbReference>
<accession>A0A975BB53</accession>
<gene>
    <name evidence="1" type="ORF">dnl_47740</name>
</gene>